<organism evidence="1 2">
    <name type="scientific">Acaulospora colombiana</name>
    <dbReference type="NCBI Taxonomy" id="27376"/>
    <lineage>
        <taxon>Eukaryota</taxon>
        <taxon>Fungi</taxon>
        <taxon>Fungi incertae sedis</taxon>
        <taxon>Mucoromycota</taxon>
        <taxon>Glomeromycotina</taxon>
        <taxon>Glomeromycetes</taxon>
        <taxon>Diversisporales</taxon>
        <taxon>Acaulosporaceae</taxon>
        <taxon>Acaulospora</taxon>
    </lineage>
</organism>
<dbReference type="Proteomes" id="UP000789525">
    <property type="component" value="Unassembled WGS sequence"/>
</dbReference>
<evidence type="ECO:0000313" key="1">
    <source>
        <dbReference type="EMBL" id="CAG8607044.1"/>
    </source>
</evidence>
<dbReference type="EMBL" id="CAJVPT010014724">
    <property type="protein sequence ID" value="CAG8607044.1"/>
    <property type="molecule type" value="Genomic_DNA"/>
</dbReference>
<keyword evidence="2" id="KW-1185">Reference proteome</keyword>
<protein>
    <submittedName>
        <fullName evidence="1">10478_t:CDS:1</fullName>
    </submittedName>
</protein>
<accession>A0ACA9MRH0</accession>
<name>A0ACA9MRH0_9GLOM</name>
<gene>
    <name evidence="1" type="ORF">ACOLOM_LOCUS6892</name>
</gene>
<sequence>HAHYSTLLLDGLYGPLIVKEPEDHKIFGYVDETTIMMSDWYYYQSEQIEDAYRYYNNLHSYLDPIPETVPDSGLINGRNGECPRQHGCKYNEGFSEFIFEKGKRIRIRLINASSMSSFLFSVDDHLIQIIEVEGTLVKPSEKLHYISIGVSQRYSIIISQVNNSTSTNNYWMRATFQAKCLRSTTPQEKLRKLPKEVKAIVRYNLNDKSIPRTKSWVNESVGCIDSELKGLIPYYEQNVLSPTVELKLQIIMGVNNSMVNPTPLSSVASLSRGFNPSIFLRDSNTLLELYRGTEFNISLNFYEFEKIEVVDIFLISSNSFKCSIGIVHL</sequence>
<reference evidence="1" key="1">
    <citation type="submission" date="2021-06" db="EMBL/GenBank/DDBJ databases">
        <authorList>
            <person name="Kallberg Y."/>
            <person name="Tangrot J."/>
            <person name="Rosling A."/>
        </authorList>
    </citation>
    <scope>NUCLEOTIDE SEQUENCE</scope>
    <source>
        <strain evidence="1">CL356</strain>
    </source>
</reference>
<feature type="non-terminal residue" evidence="1">
    <location>
        <position position="1"/>
    </location>
</feature>
<evidence type="ECO:0000313" key="2">
    <source>
        <dbReference type="Proteomes" id="UP000789525"/>
    </source>
</evidence>
<proteinExistence type="predicted"/>
<comment type="caution">
    <text evidence="1">The sequence shown here is derived from an EMBL/GenBank/DDBJ whole genome shotgun (WGS) entry which is preliminary data.</text>
</comment>